<name>O41030_PBCV1</name>
<gene>
    <name evidence="6" type="primary">A548L</name>
</gene>
<dbReference type="SMART" id="SM00490">
    <property type="entry name" value="HELICc"/>
    <property type="match status" value="1"/>
</dbReference>
<keyword evidence="2" id="KW-0378">Hydrolase</keyword>
<reference evidence="6 7" key="2">
    <citation type="journal article" date="1995" name="Virology">
        <title>Analysis of 43 kb of the Chlorella virus PBCV-1 330-kb genome: map positions 45 to 88.</title>
        <authorList>
            <person name="Li Y."/>
            <person name="Lu Z."/>
            <person name="Burbank D.E."/>
            <person name="Kutish G.F."/>
            <person name="Rock D.L."/>
            <person name="Van Etten J.L."/>
        </authorList>
    </citation>
    <scope>NUCLEOTIDE SEQUENCE [LARGE SCALE GENOMIC DNA]</scope>
</reference>
<reference evidence="6 7" key="4">
    <citation type="journal article" date="1996" name="Virology">
        <title>Analysis of 76 kb of the chlorella virus PBCV-1 330-kb genome: map positions 182 to 258.</title>
        <authorList>
            <person name="Kutish G.F."/>
            <person name="Li Y."/>
            <person name="Lu Z."/>
            <person name="Furuta M."/>
            <person name="Rock D.L."/>
            <person name="Van Etten J.L."/>
        </authorList>
    </citation>
    <scope>NUCLEOTIDE SEQUENCE [LARGE SCALE GENOMIC DNA]</scope>
</reference>
<dbReference type="InterPro" id="IPR038718">
    <property type="entry name" value="SNF2-like_sf"/>
</dbReference>
<dbReference type="GO" id="GO:0005524">
    <property type="term" value="F:ATP binding"/>
    <property type="evidence" value="ECO:0007669"/>
    <property type="project" value="UniProtKB-KW"/>
</dbReference>
<organism evidence="6 7">
    <name type="scientific">Paramecium bursaria Chlorella virus 1</name>
    <name type="common">PBCV-1</name>
    <dbReference type="NCBI Taxonomy" id="10506"/>
    <lineage>
        <taxon>Viruses</taxon>
        <taxon>Varidnaviria</taxon>
        <taxon>Bamfordvirae</taxon>
        <taxon>Nucleocytoviricota</taxon>
        <taxon>Megaviricetes</taxon>
        <taxon>Algavirales</taxon>
        <taxon>Phycodnaviridae</taxon>
        <taxon>Chlorovirus</taxon>
        <taxon>Chlorovirus vanettense</taxon>
    </lineage>
</organism>
<dbReference type="PROSITE" id="PS51194">
    <property type="entry name" value="HELICASE_CTER"/>
    <property type="match status" value="1"/>
</dbReference>
<dbReference type="CDD" id="cd18793">
    <property type="entry name" value="SF2_C_SNF"/>
    <property type="match status" value="1"/>
</dbReference>
<dbReference type="EMBL" id="JF411744">
    <property type="protein sequence ID" value="AAC96911.2"/>
    <property type="molecule type" value="Genomic_DNA"/>
</dbReference>
<dbReference type="Gene3D" id="3.40.50.300">
    <property type="entry name" value="P-loop containing nucleotide triphosphate hydrolases"/>
    <property type="match status" value="1"/>
</dbReference>
<dbReference type="InterPro" id="IPR049730">
    <property type="entry name" value="SNF2/RAD54-like_C"/>
</dbReference>
<reference evidence="6 7" key="5">
    <citation type="journal article" date="1997" name="Virology">
        <title>Analysis of 74 kb of DNA located at the right end of the 330-kb chlorella virus PBCV-1 genome.</title>
        <authorList>
            <person name="Li Y."/>
            <person name="Lu Z."/>
            <person name="Sun L."/>
            <person name="Ropp S."/>
            <person name="Kutish G.F."/>
            <person name="Rock D.L."/>
            <person name="Van Etten J.L."/>
        </authorList>
    </citation>
    <scope>NUCLEOTIDE SEQUENCE [LARGE SCALE GENOMIC DNA]</scope>
</reference>
<dbReference type="GO" id="GO:0008094">
    <property type="term" value="F:ATP-dependent activity, acting on DNA"/>
    <property type="evidence" value="ECO:0007669"/>
    <property type="project" value="TreeGrafter"/>
</dbReference>
<evidence type="ECO:0000313" key="6">
    <source>
        <dbReference type="EMBL" id="AAC96911.2"/>
    </source>
</evidence>
<evidence type="ECO:0000313" key="7">
    <source>
        <dbReference type="Proteomes" id="UP000000862"/>
    </source>
</evidence>
<dbReference type="GO" id="GO:0006281">
    <property type="term" value="P:DNA repair"/>
    <property type="evidence" value="ECO:0007669"/>
    <property type="project" value="TreeGrafter"/>
</dbReference>
<evidence type="ECO:0008006" key="8">
    <source>
        <dbReference type="Google" id="ProtNLM"/>
    </source>
</evidence>
<dbReference type="PANTHER" id="PTHR45626">
    <property type="entry name" value="TRANSCRIPTION TERMINATION FACTOR 2-RELATED"/>
    <property type="match status" value="1"/>
</dbReference>
<reference evidence="6 7" key="8">
    <citation type="journal article" date="2010" name="J. Virol.">
        <title>Microarray analysis of Paramecium bursaria chlorella virus 1 transcription.</title>
        <authorList>
            <person name="Yanai-Balser G.M."/>
            <person name="Duncan G.A."/>
            <person name="Eudy J.D."/>
            <person name="Wang D."/>
            <person name="Li X."/>
            <person name="Agarkova I.V."/>
            <person name="Dunigan D.D."/>
            <person name="Van Etten J.L."/>
        </authorList>
    </citation>
    <scope>NUCLEOTIDE SEQUENCE [LARGE SCALE GENOMIC DNA]</scope>
</reference>
<feature type="domain" description="Helicase C-terminal" evidence="5">
    <location>
        <begin position="322"/>
        <end position="483"/>
    </location>
</feature>
<reference evidence="6 7" key="6">
    <citation type="journal article" date="1999" name="Virology">
        <title>Chlorella virus PBCV-1 encodes a functional homospermidine synthase.</title>
        <authorList>
            <person name="Kaiser A."/>
            <person name="Vollmert M."/>
            <person name="Tholl D."/>
            <person name="Graves M.V."/>
            <person name="Gurnon J.R."/>
            <person name="Xing W."/>
            <person name="Lisec A.D."/>
            <person name="Nickerson K.W."/>
            <person name="Van Etten J.L."/>
        </authorList>
    </citation>
    <scope>NUCLEOTIDE SEQUENCE [LARGE SCALE GENOMIC DNA]</scope>
</reference>
<evidence type="ECO:0000256" key="2">
    <source>
        <dbReference type="ARBA" id="ARBA00022801"/>
    </source>
</evidence>
<dbReference type="InterPro" id="IPR001650">
    <property type="entry name" value="Helicase_C-like"/>
</dbReference>
<reference evidence="6 7" key="3">
    <citation type="journal article" date="1996" name="Virology">
        <title>Analysis of 94 kb of the chlorella virus PBCV-1 330-kb genome: map positions 88 to 182.</title>
        <authorList>
            <person name="Lu Z."/>
            <person name="Li Y."/>
            <person name="Que Q."/>
            <person name="Kutish G.F."/>
            <person name="Rock D.L."/>
            <person name="Van Etten J.L."/>
        </authorList>
    </citation>
    <scope>NUCLEOTIDE SEQUENCE [LARGE SCALE GENOMIC DNA]</scope>
</reference>
<keyword evidence="3" id="KW-0067">ATP-binding</keyword>
<dbReference type="InterPro" id="IPR027417">
    <property type="entry name" value="P-loop_NTPase"/>
</dbReference>
<dbReference type="InterPro" id="IPR050628">
    <property type="entry name" value="SNF2_RAD54_helicase_TF"/>
</dbReference>
<dbReference type="Proteomes" id="UP000000862">
    <property type="component" value="Segment"/>
</dbReference>
<reference evidence="6 7" key="1">
    <citation type="journal article" date="1995" name="Virology">
        <title>Analysis of 45 kb of DNA located at the left end of the chlorella virus PBCV-1 genome.</title>
        <authorList>
            <person name="Lu Z."/>
            <person name="Li Y."/>
            <person name="Zhang Y."/>
            <person name="Kutish G.F."/>
            <person name="Rock D.L."/>
            <person name="Van Etten J.L."/>
        </authorList>
    </citation>
    <scope>NUCLEOTIDE SEQUENCE [LARGE SCALE GENOMIC DNA]</scope>
</reference>
<dbReference type="SUPFAM" id="SSF52540">
    <property type="entry name" value="P-loop containing nucleoside triphosphate hydrolases"/>
    <property type="match status" value="2"/>
</dbReference>
<evidence type="ECO:0000256" key="1">
    <source>
        <dbReference type="ARBA" id="ARBA00022741"/>
    </source>
</evidence>
<dbReference type="KEGG" id="vg:918348"/>
<evidence type="ECO:0000259" key="4">
    <source>
        <dbReference type="PROSITE" id="PS51192"/>
    </source>
</evidence>
<evidence type="ECO:0000256" key="3">
    <source>
        <dbReference type="ARBA" id="ARBA00022840"/>
    </source>
</evidence>
<dbReference type="PROSITE" id="PS51192">
    <property type="entry name" value="HELICASE_ATP_BIND_1"/>
    <property type="match status" value="1"/>
</dbReference>
<dbReference type="SMART" id="SM00487">
    <property type="entry name" value="DEXDc"/>
    <property type="match status" value="1"/>
</dbReference>
<feature type="domain" description="Helicase ATP-binding" evidence="4">
    <location>
        <begin position="58"/>
        <end position="219"/>
    </location>
</feature>
<dbReference type="Gene3D" id="3.40.50.10810">
    <property type="entry name" value="Tandem AAA-ATPase domain"/>
    <property type="match status" value="1"/>
</dbReference>
<organismHost>
    <name type="scientific">Chlorella</name>
    <dbReference type="NCBI Taxonomy" id="3071"/>
</organismHost>
<accession>O41030</accession>
<keyword evidence="1" id="KW-0547">Nucleotide-binding</keyword>
<dbReference type="InterPro" id="IPR000330">
    <property type="entry name" value="SNF2_N"/>
</dbReference>
<dbReference type="GeneID" id="918348"/>
<evidence type="ECO:0000259" key="5">
    <source>
        <dbReference type="PROSITE" id="PS51194"/>
    </source>
</evidence>
<dbReference type="Pfam" id="PF00176">
    <property type="entry name" value="SNF2-rel_dom"/>
    <property type="match status" value="1"/>
</dbReference>
<reference evidence="6 7" key="7">
    <citation type="journal article" date="2000" name="Virology">
        <title>Characterization of a beta-1,3-glucanase encoded by chlorella virus PBCV-1.</title>
        <authorList>
            <person name="Sun L."/>
            <person name="Gurnon J.R."/>
            <person name="Adams B.J."/>
            <person name="Graves M.V."/>
            <person name="Van Etten J.L."/>
        </authorList>
    </citation>
    <scope>NUCLEOTIDE SEQUENCE [LARGE SCALE GENOMIC DNA]</scope>
</reference>
<dbReference type="OrthoDB" id="2514at10239"/>
<proteinExistence type="predicted"/>
<dbReference type="InterPro" id="IPR014001">
    <property type="entry name" value="Helicase_ATP-bd"/>
</dbReference>
<dbReference type="GO" id="GO:0016787">
    <property type="term" value="F:hydrolase activity"/>
    <property type="evidence" value="ECO:0007669"/>
    <property type="project" value="UniProtKB-KW"/>
</dbReference>
<dbReference type="RefSeq" id="NP_048904.2">
    <property type="nucleotide sequence ID" value="NC_000852.5"/>
</dbReference>
<protein>
    <recommendedName>
        <fullName evidence="8">ATP-dependent helicase</fullName>
    </recommendedName>
</protein>
<keyword evidence="7" id="KW-1185">Reference proteome</keyword>
<sequence length="495" mass="57431">MTINMYKCILISLFIISKYKHTKHKAQSTKHKAHTKIMKFTGKLFSYQKEAMMWMLKRESSHRAPGGFLCLDPGMGKTILTMVTIAVHDLDHTLIVVPKNIMSQWVSEFAKFTDCTPLVVDARMNNKKEITHEMLKEHKVCITSISTFSSMIDTDDCALLSFKFDRLVIDEGHLIRNRRSKSFWAMNQIKSHIRWILTGTLINKNRNDFKSLLEFMDIFNVNLTQAAREFVYRRTKEDVGLSIPDLHIEEIRGDFETDAEKDLYAELVENGKILLRAYNAYGDGEGRMRLLEQLMRMRQCVTNPQILYANSEDEKWEGNRTKLNMLRKEIQNNPVEKTLIFCNWICEMDAIREMLHSIGHKSVTLNGKTPNSQRDVNIKSFNEDNDINFFIIQIESGGIGLNLQVATRVFINSLSWNATTEIQAIARAHRIGQTANVIVKRLIIDNTFDEHVLNLQQKKLEIASEIFDDKRIEKSLQQTRKQKNSTFKQLTNVFK</sequence>
<dbReference type="Pfam" id="PF00271">
    <property type="entry name" value="Helicase_C"/>
    <property type="match status" value="1"/>
</dbReference>